<keyword evidence="1" id="KW-0175">Coiled coil</keyword>
<keyword evidence="3" id="KW-1185">Reference proteome</keyword>
<evidence type="ECO:0000313" key="2">
    <source>
        <dbReference type="EMBL" id="EOR09957.1"/>
    </source>
</evidence>
<dbReference type="EMBL" id="AQFM01000027">
    <property type="protein sequence ID" value="EOR09957.1"/>
    <property type="molecule type" value="Genomic_DNA"/>
</dbReference>
<proteinExistence type="predicted"/>
<gene>
    <name evidence="2" type="ORF">I593_00884</name>
</gene>
<organism evidence="2 3">
    <name type="scientific">Acinetobacter tandoii DSM 14970 = CIP 107469</name>
    <dbReference type="NCBI Taxonomy" id="1120927"/>
    <lineage>
        <taxon>Bacteria</taxon>
        <taxon>Pseudomonadati</taxon>
        <taxon>Pseudomonadota</taxon>
        <taxon>Gammaproteobacteria</taxon>
        <taxon>Moraxellales</taxon>
        <taxon>Moraxellaceae</taxon>
        <taxon>Acinetobacter</taxon>
    </lineage>
</organism>
<name>R9B6A3_9GAMM</name>
<evidence type="ECO:0000256" key="1">
    <source>
        <dbReference type="SAM" id="Coils"/>
    </source>
</evidence>
<feature type="coiled-coil region" evidence="1">
    <location>
        <begin position="10"/>
        <end position="37"/>
    </location>
</feature>
<reference evidence="2 3" key="1">
    <citation type="submission" date="2013-03" db="EMBL/GenBank/DDBJ databases">
        <title>The Genome Sequence of Acinetobacter tandoii CIP 107469.</title>
        <authorList>
            <consortium name="The Broad Institute Genome Sequencing Platform"/>
            <consortium name="The Broad Institute Genome Sequencing Center for Infectious Disease"/>
            <person name="Cerqueira G."/>
            <person name="Feldgarden M."/>
            <person name="Courvalin P."/>
            <person name="Perichon B."/>
            <person name="Grillot-Courvalin C."/>
            <person name="Clermont D."/>
            <person name="Rocha E."/>
            <person name="Yoon E.-J."/>
            <person name="Nemec A."/>
            <person name="Walker B."/>
            <person name="Young S.K."/>
            <person name="Zeng Q."/>
            <person name="Gargeya S."/>
            <person name="Fitzgerald M."/>
            <person name="Haas B."/>
            <person name="Abouelleil A."/>
            <person name="Alvarado L."/>
            <person name="Arachchi H.M."/>
            <person name="Berlin A.M."/>
            <person name="Chapman S.B."/>
            <person name="Dewar J."/>
            <person name="Goldberg J."/>
            <person name="Griggs A."/>
            <person name="Gujja S."/>
            <person name="Hansen M."/>
            <person name="Howarth C."/>
            <person name="Imamovic A."/>
            <person name="Larimer J."/>
            <person name="McCowan C."/>
            <person name="Murphy C."/>
            <person name="Neiman D."/>
            <person name="Pearson M."/>
            <person name="Priest M."/>
            <person name="Roberts A."/>
            <person name="Saif S."/>
            <person name="Shea T."/>
            <person name="Sisk P."/>
            <person name="Sykes S."/>
            <person name="Wortman J."/>
            <person name="Nusbaum C."/>
            <person name="Birren B."/>
        </authorList>
    </citation>
    <scope>NUCLEOTIDE SEQUENCE [LARGE SCALE GENOMIC DNA]</scope>
    <source>
        <strain evidence="2 3">CIP 107469</strain>
    </source>
</reference>
<sequence length="49" mass="5880">MTMLKFLLIRLNALTKVANTEENLDRMQKAIERVHTNQQVYLLRTDYLE</sequence>
<comment type="caution">
    <text evidence="2">The sequence shown here is derived from an EMBL/GenBank/DDBJ whole genome shotgun (WGS) entry which is preliminary data.</text>
</comment>
<accession>R9B6A3</accession>
<dbReference type="AlphaFoldDB" id="R9B6A3"/>
<protein>
    <submittedName>
        <fullName evidence="2">Uncharacterized protein</fullName>
    </submittedName>
</protein>
<evidence type="ECO:0000313" key="3">
    <source>
        <dbReference type="Proteomes" id="UP000016201"/>
    </source>
</evidence>
<dbReference type="Proteomes" id="UP000016201">
    <property type="component" value="Unassembled WGS sequence"/>
</dbReference>
<dbReference type="PATRIC" id="fig|1120927.3.peg.848"/>